<gene>
    <name evidence="2" type="ORF">CASFOL_008970</name>
</gene>
<name>A0ABD3E1Y0_9LAMI</name>
<keyword evidence="3" id="KW-1185">Reference proteome</keyword>
<organism evidence="2 3">
    <name type="scientific">Castilleja foliolosa</name>
    <dbReference type="NCBI Taxonomy" id="1961234"/>
    <lineage>
        <taxon>Eukaryota</taxon>
        <taxon>Viridiplantae</taxon>
        <taxon>Streptophyta</taxon>
        <taxon>Embryophyta</taxon>
        <taxon>Tracheophyta</taxon>
        <taxon>Spermatophyta</taxon>
        <taxon>Magnoliopsida</taxon>
        <taxon>eudicotyledons</taxon>
        <taxon>Gunneridae</taxon>
        <taxon>Pentapetalae</taxon>
        <taxon>asterids</taxon>
        <taxon>lamiids</taxon>
        <taxon>Lamiales</taxon>
        <taxon>Orobanchaceae</taxon>
        <taxon>Pedicularideae</taxon>
        <taxon>Castillejinae</taxon>
        <taxon>Castilleja</taxon>
    </lineage>
</organism>
<proteinExistence type="predicted"/>
<feature type="domain" description="KIB1-4 beta-propeller" evidence="1">
    <location>
        <begin position="90"/>
        <end position="322"/>
    </location>
</feature>
<dbReference type="EMBL" id="JAVIJP010000009">
    <property type="protein sequence ID" value="KAL3648002.1"/>
    <property type="molecule type" value="Genomic_DNA"/>
</dbReference>
<dbReference type="Pfam" id="PF03478">
    <property type="entry name" value="Beta-prop_KIB1-4"/>
    <property type="match status" value="1"/>
</dbReference>
<protein>
    <recommendedName>
        <fullName evidence="1">KIB1-4 beta-propeller domain-containing protein</fullName>
    </recommendedName>
</protein>
<comment type="caution">
    <text evidence="2">The sequence shown here is derived from an EMBL/GenBank/DDBJ whole genome shotgun (WGS) entry which is preliminary data.</text>
</comment>
<dbReference type="AlphaFoldDB" id="A0ABD3E1Y0"/>
<evidence type="ECO:0000313" key="3">
    <source>
        <dbReference type="Proteomes" id="UP001632038"/>
    </source>
</evidence>
<evidence type="ECO:0000313" key="2">
    <source>
        <dbReference type="EMBL" id="KAL3648002.1"/>
    </source>
</evidence>
<dbReference type="InterPro" id="IPR005174">
    <property type="entry name" value="KIB1-4_b-propeller"/>
</dbReference>
<dbReference type="PANTHER" id="PTHR44259">
    <property type="entry name" value="OS07G0183000 PROTEIN-RELATED"/>
    <property type="match status" value="1"/>
</dbReference>
<dbReference type="Proteomes" id="UP001632038">
    <property type="component" value="Unassembled WGS sequence"/>
</dbReference>
<evidence type="ECO:0000259" key="1">
    <source>
        <dbReference type="Pfam" id="PF03478"/>
    </source>
</evidence>
<dbReference type="PANTHER" id="PTHR44259:SF37">
    <property type="entry name" value="DUF1618 DOMAIN-CONTAINING PROTEIN"/>
    <property type="match status" value="1"/>
</dbReference>
<accession>A0ABD3E1Y0</accession>
<sequence length="332" mass="37487">MALRPSILKITTAATSLRSIFRFSCRGARLISTVNKSDESRTSSVESRISFLPSSYPWLMLSPKSCNTCYEFYSFAENRVLTIPKLDLKYEIEPGFRDATRILCSSHGWLACFNNGELFLFNPLSGRRVNLPPIHNLSTPDPNPYIDREYWCKKIIMTCSDPESEECKVVMIFGTDKRLALCCPGRNSTEWTVFESEKANFYVDFVNCFKHELFFSLKYDGAWDLKNPLSPSLVWSRGAHGLDFGPGALGMHEEYSEARGYLVMSQKGKLFLVSIVGCNSLKYPSKTVGFEVFKVVRVRDRVKLVEMDDGHLDGLVMFVGDPSLGIAIYACG</sequence>
<reference evidence="3" key="1">
    <citation type="journal article" date="2024" name="IScience">
        <title>Strigolactones Initiate the Formation of Haustorium-like Structures in Castilleja.</title>
        <authorList>
            <person name="Buerger M."/>
            <person name="Peterson D."/>
            <person name="Chory J."/>
        </authorList>
    </citation>
    <scope>NUCLEOTIDE SEQUENCE [LARGE SCALE GENOMIC DNA]</scope>
</reference>
<dbReference type="InterPro" id="IPR050942">
    <property type="entry name" value="F-box_BR-signaling"/>
</dbReference>